<proteinExistence type="predicted"/>
<evidence type="ECO:0000256" key="7">
    <source>
        <dbReference type="SAM" id="Phobius"/>
    </source>
</evidence>
<keyword evidence="7" id="KW-0472">Membrane</keyword>
<feature type="transmembrane region" description="Helical" evidence="7">
    <location>
        <begin position="12"/>
        <end position="34"/>
    </location>
</feature>
<evidence type="ECO:0000256" key="2">
    <source>
        <dbReference type="ARBA" id="ARBA00022679"/>
    </source>
</evidence>
<dbReference type="GO" id="GO:0016740">
    <property type="term" value="F:transferase activity"/>
    <property type="evidence" value="ECO:0007669"/>
    <property type="project" value="UniProtKB-KW"/>
</dbReference>
<feature type="domain" description="L,D-TPase catalytic" evidence="8">
    <location>
        <begin position="339"/>
        <end position="458"/>
    </location>
</feature>
<dbReference type="PANTHER" id="PTHR30582">
    <property type="entry name" value="L,D-TRANSPEPTIDASE"/>
    <property type="match status" value="1"/>
</dbReference>
<dbReference type="GO" id="GO:0018104">
    <property type="term" value="P:peptidoglycan-protein cross-linking"/>
    <property type="evidence" value="ECO:0007669"/>
    <property type="project" value="TreeGrafter"/>
</dbReference>
<dbReference type="EMBL" id="FQXU01000004">
    <property type="protein sequence ID" value="SHH79358.1"/>
    <property type="molecule type" value="Genomic_DNA"/>
</dbReference>
<gene>
    <name evidence="9" type="ORF">SAMN02745941_00814</name>
</gene>
<dbReference type="GO" id="GO:0005576">
    <property type="term" value="C:extracellular region"/>
    <property type="evidence" value="ECO:0007669"/>
    <property type="project" value="TreeGrafter"/>
</dbReference>
<accession>A0A1M5VVY0</accession>
<organism evidence="9 10">
    <name type="scientific">Clostridium intestinale DSM 6191</name>
    <dbReference type="NCBI Taxonomy" id="1121320"/>
    <lineage>
        <taxon>Bacteria</taxon>
        <taxon>Bacillati</taxon>
        <taxon>Bacillota</taxon>
        <taxon>Clostridia</taxon>
        <taxon>Eubacteriales</taxon>
        <taxon>Clostridiaceae</taxon>
        <taxon>Clostridium</taxon>
    </lineage>
</organism>
<dbReference type="InterPro" id="IPR038063">
    <property type="entry name" value="Transpep_catalytic_dom"/>
</dbReference>
<dbReference type="GO" id="GO:0071972">
    <property type="term" value="F:peptidoglycan L,D-transpeptidase activity"/>
    <property type="evidence" value="ECO:0007669"/>
    <property type="project" value="TreeGrafter"/>
</dbReference>
<reference evidence="9 10" key="1">
    <citation type="submission" date="2016-11" db="EMBL/GenBank/DDBJ databases">
        <authorList>
            <person name="Jaros S."/>
            <person name="Januszkiewicz K."/>
            <person name="Wedrychowicz H."/>
        </authorList>
    </citation>
    <scope>NUCLEOTIDE SEQUENCE [LARGE SCALE GENOMIC DNA]</scope>
    <source>
        <strain evidence="9 10">DSM 6191</strain>
    </source>
</reference>
<keyword evidence="2" id="KW-0808">Transferase</keyword>
<dbReference type="Gene3D" id="2.40.440.10">
    <property type="entry name" value="L,D-transpeptidase catalytic domain-like"/>
    <property type="match status" value="1"/>
</dbReference>
<dbReference type="RefSeq" id="WP_073017000.1">
    <property type="nucleotide sequence ID" value="NZ_FQXU01000004.1"/>
</dbReference>
<dbReference type="PROSITE" id="PS52029">
    <property type="entry name" value="LD_TPASE"/>
    <property type="match status" value="1"/>
</dbReference>
<dbReference type="SUPFAM" id="SSF141523">
    <property type="entry name" value="L,D-transpeptidase catalytic domain-like"/>
    <property type="match status" value="1"/>
</dbReference>
<evidence type="ECO:0000256" key="6">
    <source>
        <dbReference type="PROSITE-ProRule" id="PRU01373"/>
    </source>
</evidence>
<dbReference type="AlphaFoldDB" id="A0A1M5VVY0"/>
<dbReference type="Gene3D" id="3.10.20.800">
    <property type="match status" value="1"/>
</dbReference>
<dbReference type="GO" id="GO:0071555">
    <property type="term" value="P:cell wall organization"/>
    <property type="evidence" value="ECO:0007669"/>
    <property type="project" value="UniProtKB-UniRule"/>
</dbReference>
<dbReference type="InterPro" id="IPR050979">
    <property type="entry name" value="LD-transpeptidase"/>
</dbReference>
<dbReference type="Pfam" id="PF12229">
    <property type="entry name" value="PG_binding_4"/>
    <property type="match status" value="2"/>
</dbReference>
<dbReference type="Proteomes" id="UP000184241">
    <property type="component" value="Unassembled WGS sequence"/>
</dbReference>
<evidence type="ECO:0000259" key="8">
    <source>
        <dbReference type="PROSITE" id="PS52029"/>
    </source>
</evidence>
<protein>
    <submittedName>
        <fullName evidence="9">Putative peptidoglycan binding domain-containing protein</fullName>
    </submittedName>
</protein>
<comment type="pathway">
    <text evidence="1 6">Cell wall biogenesis; peptidoglycan biosynthesis.</text>
</comment>
<dbReference type="CDD" id="cd16913">
    <property type="entry name" value="YkuD_like"/>
    <property type="match status" value="1"/>
</dbReference>
<name>A0A1M5VVY0_9CLOT</name>
<evidence type="ECO:0000313" key="9">
    <source>
        <dbReference type="EMBL" id="SHH79358.1"/>
    </source>
</evidence>
<keyword evidence="3 6" id="KW-0133">Cell shape</keyword>
<keyword evidence="7" id="KW-0812">Transmembrane</keyword>
<sequence length="460" mass="53255">MDKQKIKSNKTLLMLLILLSVSILIYFMMSLYFMKHFYFGTVVNSVNISGKSLKKANEKMENEFNNYTITLKERGDDEKINGRDIELKYIPNNNLVELKRQQNPFLWMTMFFNKESINLDILTYDEKLLKENYNKLSCITNPNIINPENPKLKYVEGGYEVQEEIYGNKIKKENLYNSIVEAIKKGEKTLDLETNNCYENPKYVAYSKEVVDAKELLNKYIKAEITYVVGKESEELDGSIINNWINIKDNYEVEIDENKVKSYVKELSNTYDTYEEERDFKTSVGKTVKVSGGNYGWLIDTIKETKEIIWTIKQGEKVSREPIYAQTALSREENDIGDTYVEINMTRQQLWFYKNGKLLTTGDVVTGNINRSRSTPTGVFRLNYKQENATLQGENYSAPVKFWMPFYGNVGIHDATWRSSFGGNIYKTDGSHGCVNAPLYLAKTIYANIESGTPVICYYE</sequence>
<dbReference type="UniPathway" id="UPA00219"/>
<dbReference type="InterPro" id="IPR005490">
    <property type="entry name" value="LD_TPept_cat_dom"/>
</dbReference>
<feature type="active site" description="Proton donor/acceptor" evidence="6">
    <location>
        <position position="413"/>
    </location>
</feature>
<evidence type="ECO:0000256" key="4">
    <source>
        <dbReference type="ARBA" id="ARBA00022984"/>
    </source>
</evidence>
<dbReference type="Pfam" id="PF03734">
    <property type="entry name" value="YkuD"/>
    <property type="match status" value="1"/>
</dbReference>
<keyword evidence="4 6" id="KW-0573">Peptidoglycan synthesis</keyword>
<dbReference type="SUPFAM" id="SSF143985">
    <property type="entry name" value="L,D-transpeptidase pre-catalytic domain-like"/>
    <property type="match status" value="1"/>
</dbReference>
<evidence type="ECO:0000256" key="5">
    <source>
        <dbReference type="ARBA" id="ARBA00023316"/>
    </source>
</evidence>
<evidence type="ECO:0000256" key="1">
    <source>
        <dbReference type="ARBA" id="ARBA00004752"/>
    </source>
</evidence>
<dbReference type="GO" id="GO:0008360">
    <property type="term" value="P:regulation of cell shape"/>
    <property type="evidence" value="ECO:0007669"/>
    <property type="project" value="UniProtKB-UniRule"/>
</dbReference>
<keyword evidence="5 6" id="KW-0961">Cell wall biogenesis/degradation</keyword>
<dbReference type="PANTHER" id="PTHR30582:SF33">
    <property type="entry name" value="EXPORTED PROTEIN"/>
    <property type="match status" value="1"/>
</dbReference>
<evidence type="ECO:0000313" key="10">
    <source>
        <dbReference type="Proteomes" id="UP000184241"/>
    </source>
</evidence>
<keyword evidence="7" id="KW-1133">Transmembrane helix</keyword>
<dbReference type="InterPro" id="IPR022029">
    <property type="entry name" value="YoaR-like_PG-bd"/>
</dbReference>
<evidence type="ECO:0000256" key="3">
    <source>
        <dbReference type="ARBA" id="ARBA00022960"/>
    </source>
</evidence>
<dbReference type="InterPro" id="IPR038054">
    <property type="entry name" value="LD_TPept-like_central_sf"/>
</dbReference>
<feature type="active site" description="Nucleophile" evidence="6">
    <location>
        <position position="434"/>
    </location>
</feature>